<dbReference type="Gene3D" id="3.60.15.10">
    <property type="entry name" value="Ribonuclease Z/Hydroxyacylglutathione hydrolase-like"/>
    <property type="match status" value="1"/>
</dbReference>
<proteinExistence type="predicted"/>
<evidence type="ECO:0000259" key="2">
    <source>
        <dbReference type="SMART" id="SM00849"/>
    </source>
</evidence>
<gene>
    <name evidence="3" type="ORF">DIU77_001785</name>
</gene>
<dbReference type="Pfam" id="PF00753">
    <property type="entry name" value="Lactamase_B"/>
    <property type="match status" value="1"/>
</dbReference>
<feature type="domain" description="Metallo-beta-lactamase" evidence="2">
    <location>
        <begin position="46"/>
        <end position="274"/>
    </location>
</feature>
<dbReference type="SUPFAM" id="SSF56281">
    <property type="entry name" value="Metallo-hydrolase/oxidoreductase"/>
    <property type="match status" value="1"/>
</dbReference>
<dbReference type="Proteomes" id="UP000249324">
    <property type="component" value="Unassembled WGS sequence"/>
</dbReference>
<dbReference type="InterPro" id="IPR036866">
    <property type="entry name" value="RibonucZ/Hydroxyglut_hydro"/>
</dbReference>
<protein>
    <submittedName>
        <fullName evidence="3">MBL fold metallo-hydrolase</fullName>
    </submittedName>
</protein>
<sequence>MHPHGRAATPGPASKQEQRPASETIDEVAPGVLRLQLPIRLTGLGHVNCYLLPDDDGVAVVDPGLPGSGAWAAFVAGLARAGYHVGDVHTVVVTHSHADHFGGALRLRYETDVEIVTHEDFAAAFDSAAAGPATCLPSFADQLAAIESHFARPAPWGGRRPAPPRMFLEQLRVDHPAAGGRYQPLVPTKPVKEGATLRLANRAWTVLHTPGHTDDHLCLHDAESGVLLTGDHVLPTITPHIGDVSSSGDALAEYFASLRRFADLNDVRIALPAHGDPFGDLRGRVAAILRHHQDRLDVLRRAAPRLERGSVQEYM</sequence>
<accession>A0ABD6FBX0</accession>
<evidence type="ECO:0000313" key="4">
    <source>
        <dbReference type="Proteomes" id="UP000249324"/>
    </source>
</evidence>
<dbReference type="PANTHER" id="PTHR23131:SF4">
    <property type="entry name" value="METALLO-BETA-LACTAMASE SUPERFAMILY POTEIN"/>
    <property type="match status" value="1"/>
</dbReference>
<feature type="non-terminal residue" evidence="3">
    <location>
        <position position="315"/>
    </location>
</feature>
<dbReference type="InterPro" id="IPR050662">
    <property type="entry name" value="Sec-metab_biosynth-thioest"/>
</dbReference>
<feature type="region of interest" description="Disordered" evidence="1">
    <location>
        <begin position="1"/>
        <end position="23"/>
    </location>
</feature>
<name>A0ABD6FBX0_9PSEU</name>
<dbReference type="AlphaFoldDB" id="A0ABD6FBX0"/>
<dbReference type="SMART" id="SM00849">
    <property type="entry name" value="Lactamase_B"/>
    <property type="match status" value="1"/>
</dbReference>
<evidence type="ECO:0000256" key="1">
    <source>
        <dbReference type="SAM" id="MobiDB-lite"/>
    </source>
</evidence>
<dbReference type="EMBL" id="QGUI02000010">
    <property type="protein sequence ID" value="MFO7190961.1"/>
    <property type="molecule type" value="Genomic_DNA"/>
</dbReference>
<reference evidence="3 4" key="1">
    <citation type="journal article" date="2021" name="BMC Genomics">
        <title>Genome-resolved metagenome and metatranscriptome analyses of thermophilic composting reveal key bacterial players and their metabolic interactions.</title>
        <authorList>
            <person name="Braga L.P.P."/>
            <person name="Pereira R.V."/>
            <person name="Martins L.F."/>
            <person name="Moura L.M.S."/>
            <person name="Sanchez F.B."/>
            <person name="Patane J.S.L."/>
            <person name="da Silva A.M."/>
            <person name="Setubal J.C."/>
        </authorList>
    </citation>
    <scope>NUCLEOTIDE SEQUENCE [LARGE SCALE GENOMIC DNA]</scope>
    <source>
        <strain evidence="3">ZC4RG45</strain>
    </source>
</reference>
<evidence type="ECO:0000313" key="3">
    <source>
        <dbReference type="EMBL" id="MFO7190961.1"/>
    </source>
</evidence>
<dbReference type="PANTHER" id="PTHR23131">
    <property type="entry name" value="ENDORIBONUCLEASE LACTB2"/>
    <property type="match status" value="1"/>
</dbReference>
<organism evidence="3 4">
    <name type="scientific">Thermocrispum agreste</name>
    <dbReference type="NCBI Taxonomy" id="37925"/>
    <lineage>
        <taxon>Bacteria</taxon>
        <taxon>Bacillati</taxon>
        <taxon>Actinomycetota</taxon>
        <taxon>Actinomycetes</taxon>
        <taxon>Pseudonocardiales</taxon>
        <taxon>Pseudonocardiaceae</taxon>
        <taxon>Thermocrispum</taxon>
    </lineage>
</organism>
<comment type="caution">
    <text evidence="3">The sequence shown here is derived from an EMBL/GenBank/DDBJ whole genome shotgun (WGS) entry which is preliminary data.</text>
</comment>
<dbReference type="InterPro" id="IPR001279">
    <property type="entry name" value="Metallo-B-lactamas"/>
</dbReference>